<keyword evidence="2" id="KW-1185">Reference proteome</keyword>
<reference evidence="1 2" key="1">
    <citation type="submission" date="2024-04" db="EMBL/GenBank/DDBJ databases">
        <title>genome sequences of Mucor flavus KT1a and Helicostylum pulchrum KT1b strains isolated from the surface of a dry-aged beef.</title>
        <authorList>
            <person name="Toyotome T."/>
            <person name="Hosono M."/>
            <person name="Torimaru M."/>
            <person name="Fukuda K."/>
            <person name="Mikami N."/>
        </authorList>
    </citation>
    <scope>NUCLEOTIDE SEQUENCE [LARGE SCALE GENOMIC DNA]</scope>
    <source>
        <strain evidence="1 2">KT1a</strain>
    </source>
</reference>
<sequence length="251" mass="28870">MSRFSSFGTFYTSSNMATLNVNERFIPFVERYFLGDLADFTIDDRVFIKNETKAILTKHLSAGEVLVSTNNPKYIKAFILMYMIYIKEEILNKLPDRLLSDQSDTKIRYAVSIEAMLSNNTMGTKDNPRDLIYASGLVPKNNDSKKLRITTQGERILPAIQKSLRLEFTPRSYFLLCQLHEDYVQLSLHQVVTASTSEEKEQESIIVQDEINNETLDHNDNIYQHLSPKYILFRDIFGSQDVDKPVMVSAS</sequence>
<evidence type="ECO:0000313" key="2">
    <source>
        <dbReference type="Proteomes" id="UP001473302"/>
    </source>
</evidence>
<dbReference type="EMBL" id="BAABUK010000004">
    <property type="protein sequence ID" value="GAA5809238.1"/>
    <property type="molecule type" value="Genomic_DNA"/>
</dbReference>
<comment type="caution">
    <text evidence="1">The sequence shown here is derived from an EMBL/GenBank/DDBJ whole genome shotgun (WGS) entry which is preliminary data.</text>
</comment>
<accession>A0ABP9YQW5</accession>
<gene>
    <name evidence="1" type="ORF">MFLAVUS_002643</name>
</gene>
<protein>
    <submittedName>
        <fullName evidence="1">Uncharacterized protein</fullName>
    </submittedName>
</protein>
<evidence type="ECO:0000313" key="1">
    <source>
        <dbReference type="EMBL" id="GAA5809238.1"/>
    </source>
</evidence>
<proteinExistence type="predicted"/>
<dbReference type="Proteomes" id="UP001473302">
    <property type="component" value="Unassembled WGS sequence"/>
</dbReference>
<name>A0ABP9YQW5_9FUNG</name>
<organism evidence="1 2">
    <name type="scientific">Mucor flavus</name>
    <dbReference type="NCBI Taxonomy" id="439312"/>
    <lineage>
        <taxon>Eukaryota</taxon>
        <taxon>Fungi</taxon>
        <taxon>Fungi incertae sedis</taxon>
        <taxon>Mucoromycota</taxon>
        <taxon>Mucoromycotina</taxon>
        <taxon>Mucoromycetes</taxon>
        <taxon>Mucorales</taxon>
        <taxon>Mucorineae</taxon>
        <taxon>Mucoraceae</taxon>
        <taxon>Mucor</taxon>
    </lineage>
</organism>